<evidence type="ECO:0000313" key="1">
    <source>
        <dbReference type="EMBL" id="UYP18615.1"/>
    </source>
</evidence>
<name>A0ACD4DEV9_9NOCA</name>
<evidence type="ECO:0000313" key="2">
    <source>
        <dbReference type="Proteomes" id="UP001156484"/>
    </source>
</evidence>
<keyword evidence="2" id="KW-1185">Reference proteome</keyword>
<dbReference type="Proteomes" id="UP001156484">
    <property type="component" value="Chromosome"/>
</dbReference>
<reference evidence="1" key="1">
    <citation type="submission" date="2022-10" db="EMBL/GenBank/DDBJ databases">
        <title>Rhodococcus ferula Z13 complete genome.</title>
        <authorList>
            <person name="Long X."/>
            <person name="Zang M."/>
        </authorList>
    </citation>
    <scope>NUCLEOTIDE SEQUENCE</scope>
    <source>
        <strain evidence="1">Z13</strain>
    </source>
</reference>
<organism evidence="1 2">
    <name type="scientific">Rhodococcus sacchari</name>
    <dbReference type="NCBI Taxonomy" id="2962047"/>
    <lineage>
        <taxon>Bacteria</taxon>
        <taxon>Bacillati</taxon>
        <taxon>Actinomycetota</taxon>
        <taxon>Actinomycetes</taxon>
        <taxon>Mycobacteriales</taxon>
        <taxon>Nocardiaceae</taxon>
        <taxon>Rhodococcus</taxon>
    </lineage>
</organism>
<gene>
    <name evidence="1" type="ORF">OED52_18520</name>
</gene>
<protein>
    <submittedName>
        <fullName evidence="1">Response regulator transcription factor</fullName>
    </submittedName>
</protein>
<dbReference type="EMBL" id="CP107551">
    <property type="protein sequence ID" value="UYP18615.1"/>
    <property type="molecule type" value="Genomic_DNA"/>
</dbReference>
<accession>A0ACD4DEV9</accession>
<proteinExistence type="predicted"/>
<sequence>MTIKVLLADDHGAIRAGLRLLLETSGDIEVVGEAADGAVAISQARALDPDVVLMDIRMPNVDGISATRAITGETRAKVLVLTSFEIDEYVFESLRAGAGGYLLKTASADTMLGAIRSVHAGEAVLSPEVTRTVIDAFVSHSPRRPEPVDAPDPDVLTDREREVFDCLGEGLSNRQIATRLGIGENTAKTHVARVLHKLGLQSRIQAAILARDLPGPRRP</sequence>